<dbReference type="GO" id="GO:0032259">
    <property type="term" value="P:methylation"/>
    <property type="evidence" value="ECO:0007669"/>
    <property type="project" value="UniProtKB-KW"/>
</dbReference>
<reference evidence="12 13" key="1">
    <citation type="submission" date="2020-08" db="EMBL/GenBank/DDBJ databases">
        <title>Sequencing the genomes of 1000 actinobacteria strains.</title>
        <authorList>
            <person name="Klenk H.-P."/>
        </authorList>
    </citation>
    <scope>NUCLEOTIDE SEQUENCE [LARGE SCALE GENOMIC DNA]</scope>
    <source>
        <strain evidence="12 13">DSM 43149</strain>
    </source>
</reference>
<evidence type="ECO:0000256" key="2">
    <source>
        <dbReference type="ARBA" id="ARBA00005369"/>
    </source>
</evidence>
<organism evidence="12 13">
    <name type="scientific">Actinoplanes digitatis</name>
    <dbReference type="NCBI Taxonomy" id="1868"/>
    <lineage>
        <taxon>Bacteria</taxon>
        <taxon>Bacillati</taxon>
        <taxon>Actinomycetota</taxon>
        <taxon>Actinomycetes</taxon>
        <taxon>Micromonosporales</taxon>
        <taxon>Micromonosporaceae</taxon>
        <taxon>Actinoplanes</taxon>
    </lineage>
</organism>
<keyword evidence="6 12" id="KW-0489">Methyltransferase</keyword>
<dbReference type="InterPro" id="IPR029063">
    <property type="entry name" value="SAM-dependent_MTases_sf"/>
</dbReference>
<keyword evidence="7 12" id="KW-0808">Transferase</keyword>
<dbReference type="RefSeq" id="WP_184991369.1">
    <property type="nucleotide sequence ID" value="NZ_BOMK01000013.1"/>
</dbReference>
<keyword evidence="5" id="KW-0963">Cytoplasm</keyword>
<evidence type="ECO:0000256" key="11">
    <source>
        <dbReference type="ARBA" id="ARBA00031350"/>
    </source>
</evidence>
<comment type="caution">
    <text evidence="12">The sequence shown here is derived from an EMBL/GenBank/DDBJ whole genome shotgun (WGS) entry which is preliminary data.</text>
</comment>
<dbReference type="GO" id="GO:0005737">
    <property type="term" value="C:cytoplasm"/>
    <property type="evidence" value="ECO:0007669"/>
    <property type="project" value="UniProtKB-SubCell"/>
</dbReference>
<evidence type="ECO:0000256" key="9">
    <source>
        <dbReference type="ARBA" id="ARBA00030757"/>
    </source>
</evidence>
<evidence type="ECO:0000313" key="13">
    <source>
        <dbReference type="Proteomes" id="UP000578112"/>
    </source>
</evidence>
<dbReference type="EC" id="2.1.1.77" evidence="3"/>
<evidence type="ECO:0000256" key="4">
    <source>
        <dbReference type="ARBA" id="ARBA00013346"/>
    </source>
</evidence>
<dbReference type="PANTHER" id="PTHR11579:SF0">
    <property type="entry name" value="PROTEIN-L-ISOASPARTATE(D-ASPARTATE) O-METHYLTRANSFERASE"/>
    <property type="match status" value="1"/>
</dbReference>
<dbReference type="PANTHER" id="PTHR11579">
    <property type="entry name" value="PROTEIN-L-ISOASPARTATE O-METHYLTRANSFERASE"/>
    <property type="match status" value="1"/>
</dbReference>
<evidence type="ECO:0000256" key="10">
    <source>
        <dbReference type="ARBA" id="ARBA00031323"/>
    </source>
</evidence>
<evidence type="ECO:0000256" key="1">
    <source>
        <dbReference type="ARBA" id="ARBA00004496"/>
    </source>
</evidence>
<name>A0A7W7MNK4_9ACTN</name>
<keyword evidence="8" id="KW-0949">S-adenosyl-L-methionine</keyword>
<sequence length="365" mass="37664">MSDLRRRFVEQIQRHGAPLTPRLAAAFAAVARESFVPTGFQRRDGSWARPGSAGFLEAVYRDDVLITKVDGGTPVSSSSQPSLMAIMLDALDVHPGDRVLEIGAGTGYNAALLTVLGALVTSVDVQADVADRARSALAAAGIDGVRVMAGDGYAGAPGERFDRVIVTVGVAGISPHWLEQAQPGPVVAPVEHAGTHPVLAVRGPAVGPVTATVICPSGFMSAAGPLTAGHPRSHPAPAPSGALAEVAEVAPPRWGAALDTIVYRDLWYAAGVWSERATHAAVRGRDQSCLVLLDETGTGGAAILPDGSVLAGGARAAEYGALAVEIVDRWEAAGRPPMQAWRIGLRLTGEESAPIWAPATWTLGG</sequence>
<accession>A0A7W7MNK4</accession>
<dbReference type="EMBL" id="JACHNH010000001">
    <property type="protein sequence ID" value="MBB4761138.1"/>
    <property type="molecule type" value="Genomic_DNA"/>
</dbReference>
<keyword evidence="13" id="KW-1185">Reference proteome</keyword>
<dbReference type="Gene3D" id="3.40.50.150">
    <property type="entry name" value="Vaccinia Virus protein VP39"/>
    <property type="match status" value="1"/>
</dbReference>
<evidence type="ECO:0000256" key="5">
    <source>
        <dbReference type="ARBA" id="ARBA00022490"/>
    </source>
</evidence>
<dbReference type="AlphaFoldDB" id="A0A7W7MNK4"/>
<comment type="similarity">
    <text evidence="2">Belongs to the methyltransferase superfamily. L-isoaspartyl/D-aspartyl protein methyltransferase family.</text>
</comment>
<evidence type="ECO:0000256" key="3">
    <source>
        <dbReference type="ARBA" id="ARBA00011890"/>
    </source>
</evidence>
<dbReference type="SUPFAM" id="SSF53335">
    <property type="entry name" value="S-adenosyl-L-methionine-dependent methyltransferases"/>
    <property type="match status" value="1"/>
</dbReference>
<dbReference type="InterPro" id="IPR000682">
    <property type="entry name" value="PCMT"/>
</dbReference>
<evidence type="ECO:0000256" key="8">
    <source>
        <dbReference type="ARBA" id="ARBA00022691"/>
    </source>
</evidence>
<proteinExistence type="inferred from homology"/>
<dbReference type="GO" id="GO:0004719">
    <property type="term" value="F:protein-L-isoaspartate (D-aspartate) O-methyltransferase activity"/>
    <property type="evidence" value="ECO:0007669"/>
    <property type="project" value="UniProtKB-EC"/>
</dbReference>
<dbReference type="Proteomes" id="UP000578112">
    <property type="component" value="Unassembled WGS sequence"/>
</dbReference>
<comment type="subcellular location">
    <subcellularLocation>
        <location evidence="1">Cytoplasm</location>
    </subcellularLocation>
</comment>
<dbReference type="CDD" id="cd02440">
    <property type="entry name" value="AdoMet_MTases"/>
    <property type="match status" value="1"/>
</dbReference>
<evidence type="ECO:0000313" key="12">
    <source>
        <dbReference type="EMBL" id="MBB4761138.1"/>
    </source>
</evidence>
<dbReference type="Pfam" id="PF01135">
    <property type="entry name" value="PCMT"/>
    <property type="match status" value="1"/>
</dbReference>
<evidence type="ECO:0000256" key="7">
    <source>
        <dbReference type="ARBA" id="ARBA00022679"/>
    </source>
</evidence>
<protein>
    <recommendedName>
        <fullName evidence="4">Protein-L-isoaspartate O-methyltransferase</fullName>
        <ecNumber evidence="3">2.1.1.77</ecNumber>
    </recommendedName>
    <alternativeName>
        <fullName evidence="11">L-isoaspartyl protein carboxyl methyltransferase</fullName>
    </alternativeName>
    <alternativeName>
        <fullName evidence="9">Protein L-isoaspartyl methyltransferase</fullName>
    </alternativeName>
    <alternativeName>
        <fullName evidence="10">Protein-beta-aspartate methyltransferase</fullName>
    </alternativeName>
</protein>
<evidence type="ECO:0000256" key="6">
    <source>
        <dbReference type="ARBA" id="ARBA00022603"/>
    </source>
</evidence>
<gene>
    <name evidence="12" type="ORF">BJ971_001694</name>
</gene>